<dbReference type="EMBL" id="PIPV01000009">
    <property type="protein sequence ID" value="RUO51740.1"/>
    <property type="molecule type" value="Genomic_DNA"/>
</dbReference>
<evidence type="ECO:0000313" key="2">
    <source>
        <dbReference type="Proteomes" id="UP000287330"/>
    </source>
</evidence>
<protein>
    <submittedName>
        <fullName evidence="1">Uncharacterized protein</fullName>
    </submittedName>
</protein>
<accession>A0A432XSQ7</accession>
<proteinExistence type="predicted"/>
<comment type="caution">
    <text evidence="1">The sequence shown here is derived from an EMBL/GenBank/DDBJ whole genome shotgun (WGS) entry which is preliminary data.</text>
</comment>
<organism evidence="1 2">
    <name type="scientific">Idiomarina fontislapidosi</name>
    <dbReference type="NCBI Taxonomy" id="263723"/>
    <lineage>
        <taxon>Bacteria</taxon>
        <taxon>Pseudomonadati</taxon>
        <taxon>Pseudomonadota</taxon>
        <taxon>Gammaproteobacteria</taxon>
        <taxon>Alteromonadales</taxon>
        <taxon>Idiomarinaceae</taxon>
        <taxon>Idiomarina</taxon>
    </lineage>
</organism>
<dbReference type="AlphaFoldDB" id="A0A432XSQ7"/>
<sequence length="144" mass="15223">MLLGLTACSSKPSTVMIGEARPAINVDAVKLYLKEPAQYDTIALVSVSSDGSWSFGDQAQMDAVVQRLKEQAAKLGANGILLQTTGEKRDNSVYVGTGIGSYSGNVGLSVQLGRLFGLTDKTAEGVAIYVPNSASEKEHQEKQD</sequence>
<dbReference type="Proteomes" id="UP000287330">
    <property type="component" value="Unassembled WGS sequence"/>
</dbReference>
<gene>
    <name evidence="1" type="ORF">CWE25_10495</name>
</gene>
<evidence type="ECO:0000313" key="1">
    <source>
        <dbReference type="EMBL" id="RUO51740.1"/>
    </source>
</evidence>
<dbReference type="OrthoDB" id="6105272at2"/>
<keyword evidence="2" id="KW-1185">Reference proteome</keyword>
<reference evidence="2" key="1">
    <citation type="journal article" date="2018" name="Front. Microbiol.">
        <title>Genome-Based Analysis Reveals the Taxonomy and Diversity of the Family Idiomarinaceae.</title>
        <authorList>
            <person name="Liu Y."/>
            <person name="Lai Q."/>
            <person name="Shao Z."/>
        </authorList>
    </citation>
    <scope>NUCLEOTIDE SEQUENCE [LARGE SCALE GENOMIC DNA]</scope>
    <source>
        <strain evidence="2">F23</strain>
    </source>
</reference>
<name>A0A432XSQ7_9GAMM</name>